<organism evidence="2 3">
    <name type="scientific">Ferroacidibacillus organovorans</name>
    <dbReference type="NCBI Taxonomy" id="1765683"/>
    <lineage>
        <taxon>Bacteria</taxon>
        <taxon>Bacillati</taxon>
        <taxon>Bacillota</taxon>
        <taxon>Bacilli</taxon>
        <taxon>Bacillales</taxon>
        <taxon>Alicyclobacillaceae</taxon>
        <taxon>Ferroacidibacillus</taxon>
    </lineage>
</organism>
<evidence type="ECO:0000313" key="3">
    <source>
        <dbReference type="Proteomes" id="UP000190229"/>
    </source>
</evidence>
<reference evidence="2 3" key="1">
    <citation type="submission" date="2017-02" db="EMBL/GenBank/DDBJ databases">
        <title>Draft genome of Acidibacillus ferrooxidans Huett2.</title>
        <authorList>
            <person name="Schopf S."/>
        </authorList>
    </citation>
    <scope>NUCLEOTIDE SEQUENCE [LARGE SCALE GENOMIC DNA]</scope>
    <source>
        <strain evidence="2 3">Huett2</strain>
    </source>
</reference>
<sequence length="70" mass="7731">SHTPQTASYTPNDGKKTDANEEEEEDTEEAFVWPTLGLVEAKDGLIDVVNIARASVAEPFLKDRMTQLPL</sequence>
<gene>
    <name evidence="2" type="ORF">B2M26_04035</name>
</gene>
<dbReference type="EMBL" id="MWPS01000010">
    <property type="protein sequence ID" value="OPG16986.1"/>
    <property type="molecule type" value="Genomic_DNA"/>
</dbReference>
<feature type="compositionally biased region" description="Polar residues" evidence="1">
    <location>
        <begin position="1"/>
        <end position="11"/>
    </location>
</feature>
<comment type="caution">
    <text evidence="2">The sequence shown here is derived from an EMBL/GenBank/DDBJ whole genome shotgun (WGS) entry which is preliminary data.</text>
</comment>
<dbReference type="RefSeq" id="WP_179123020.1">
    <property type="nucleotide sequence ID" value="NZ_MWPS01000010.1"/>
</dbReference>
<name>A0A1V4EVN2_9BACL</name>
<feature type="region of interest" description="Disordered" evidence="1">
    <location>
        <begin position="1"/>
        <end position="30"/>
    </location>
</feature>
<dbReference type="AlphaFoldDB" id="A0A1V4EVN2"/>
<feature type="compositionally biased region" description="Acidic residues" evidence="1">
    <location>
        <begin position="20"/>
        <end position="29"/>
    </location>
</feature>
<evidence type="ECO:0000313" key="2">
    <source>
        <dbReference type="EMBL" id="OPG16986.1"/>
    </source>
</evidence>
<feature type="non-terminal residue" evidence="2">
    <location>
        <position position="1"/>
    </location>
</feature>
<dbReference type="Proteomes" id="UP000190229">
    <property type="component" value="Unassembled WGS sequence"/>
</dbReference>
<evidence type="ECO:0000256" key="1">
    <source>
        <dbReference type="SAM" id="MobiDB-lite"/>
    </source>
</evidence>
<proteinExistence type="predicted"/>
<keyword evidence="3" id="KW-1185">Reference proteome</keyword>
<protein>
    <submittedName>
        <fullName evidence="2">Uncharacterized protein</fullName>
    </submittedName>
</protein>
<accession>A0A1V4EVN2</accession>